<proteinExistence type="predicted"/>
<name>A0ABR4QB67_9CEST</name>
<organism evidence="1 2">
    <name type="scientific">Taenia crassiceps</name>
    <dbReference type="NCBI Taxonomy" id="6207"/>
    <lineage>
        <taxon>Eukaryota</taxon>
        <taxon>Metazoa</taxon>
        <taxon>Spiralia</taxon>
        <taxon>Lophotrochozoa</taxon>
        <taxon>Platyhelminthes</taxon>
        <taxon>Cestoda</taxon>
        <taxon>Eucestoda</taxon>
        <taxon>Cyclophyllidea</taxon>
        <taxon>Taeniidae</taxon>
        <taxon>Taenia</taxon>
    </lineage>
</organism>
<dbReference type="Proteomes" id="UP001651158">
    <property type="component" value="Unassembled WGS sequence"/>
</dbReference>
<protein>
    <submittedName>
        <fullName evidence="1">Uncharacterized protein</fullName>
    </submittedName>
</protein>
<comment type="caution">
    <text evidence="1">The sequence shown here is derived from an EMBL/GenBank/DDBJ whole genome shotgun (WGS) entry which is preliminary data.</text>
</comment>
<evidence type="ECO:0000313" key="2">
    <source>
        <dbReference type="Proteomes" id="UP001651158"/>
    </source>
</evidence>
<evidence type="ECO:0000313" key="1">
    <source>
        <dbReference type="EMBL" id="KAL5106864.1"/>
    </source>
</evidence>
<accession>A0ABR4QB67</accession>
<keyword evidence="2" id="KW-1185">Reference proteome</keyword>
<sequence>MPHHLTFLEHPPFRSEIHHNLYIRLEKLPKKTPSLSFAADLNTYRSSHGFTIPLFIAGPMMILFEGNMFPPWHYITHSFLTEISPEPRSNPTPMHPACEVCKSVRWLLRSCKSFEQCKWHFQGTSQGFVFEVLREICIRIQPKLLSFSAGPTSLLDAIELMRVQENPPYLLKVQHLLPKKPKHVSTLTFTELQLINILIVYIHYDYCVGGHRASIAGFVLTNFIHIFRLIMIRLQPSVRCSSPTDQLFSLPGTWNKPPVVVEMLRLLATALSQCLIGLDERELMWRARKDNLKFKNATEWQSLYKIKLVQAMENLLAMNMPELFNKSKSLRQKLIHWNDCPQNSRNCLCYIPSQITRMDCSRG</sequence>
<dbReference type="EMBL" id="JAKROA010000005">
    <property type="protein sequence ID" value="KAL5106864.1"/>
    <property type="molecule type" value="Genomic_DNA"/>
</dbReference>
<reference evidence="1 2" key="1">
    <citation type="journal article" date="2022" name="Front. Cell. Infect. Microbiol.">
        <title>The Genomes of Two Strains of Taenia crassiceps the Animal Model for the Study of Human Cysticercosis.</title>
        <authorList>
            <person name="Bobes R.J."/>
            <person name="Estrada K."/>
            <person name="Rios-Valencia D.G."/>
            <person name="Calderon-Gallegos A."/>
            <person name="de la Torre P."/>
            <person name="Carrero J.C."/>
            <person name="Sanchez-Flores A."/>
            <person name="Laclette J.P."/>
        </authorList>
    </citation>
    <scope>NUCLEOTIDE SEQUENCE [LARGE SCALE GENOMIC DNA]</scope>
    <source>
        <strain evidence="1">WFUcys</strain>
    </source>
</reference>
<gene>
    <name evidence="1" type="ORF">TcWFU_005513</name>
</gene>